<comment type="caution">
    <text evidence="1">The sequence shown here is derived from an EMBL/GenBank/DDBJ whole genome shotgun (WGS) entry which is preliminary data.</text>
</comment>
<keyword evidence="2" id="KW-1185">Reference proteome</keyword>
<dbReference type="EMBL" id="CM051395">
    <property type="protein sequence ID" value="KAJ4726733.1"/>
    <property type="molecule type" value="Genomic_DNA"/>
</dbReference>
<name>A0ACC1YUB3_MELAZ</name>
<proteinExistence type="predicted"/>
<dbReference type="Proteomes" id="UP001164539">
    <property type="component" value="Chromosome 2"/>
</dbReference>
<accession>A0ACC1YUB3</accession>
<protein>
    <submittedName>
        <fullName evidence="1">Plasminogen activator inhibitor</fullName>
    </submittedName>
</protein>
<evidence type="ECO:0000313" key="2">
    <source>
        <dbReference type="Proteomes" id="UP001164539"/>
    </source>
</evidence>
<sequence>MIELPSIPLIPDFAIDLATLSLISFLLLLSFFSLCLIFYLHFKTQNTHYLQRFNALWTVRLLLVFIIILWTLNENLRLPLLRRNYLYLFFQNLTLFQQSSLCKVHLVLSLGFLEPGFLVTLLFLLHVSIKKKTPRGSWAFALLLAVCLPLSVLQFLFVFFQRLEKRLPMFFRRSSVIFRVEDSGEKTVLCSYPLLSTCLFGGFIVVYLLYFLFSCWSVVSLVINKKLRIRTYTLAFAVLTSIALQVLFLGLSVLWTPEKQAFGLVTFLAFLSTFTCAVVGQGILVISPIADSLAVGGRHFCRRWHPPIWSRPDDHEFGEGENV</sequence>
<organism evidence="1 2">
    <name type="scientific">Melia azedarach</name>
    <name type="common">Chinaberry tree</name>
    <dbReference type="NCBI Taxonomy" id="155640"/>
    <lineage>
        <taxon>Eukaryota</taxon>
        <taxon>Viridiplantae</taxon>
        <taxon>Streptophyta</taxon>
        <taxon>Embryophyta</taxon>
        <taxon>Tracheophyta</taxon>
        <taxon>Spermatophyta</taxon>
        <taxon>Magnoliopsida</taxon>
        <taxon>eudicotyledons</taxon>
        <taxon>Gunneridae</taxon>
        <taxon>Pentapetalae</taxon>
        <taxon>rosids</taxon>
        <taxon>malvids</taxon>
        <taxon>Sapindales</taxon>
        <taxon>Meliaceae</taxon>
        <taxon>Melia</taxon>
    </lineage>
</organism>
<gene>
    <name evidence="1" type="ORF">OWV82_005385</name>
</gene>
<reference evidence="1 2" key="1">
    <citation type="journal article" date="2023" name="Science">
        <title>Complex scaffold remodeling in plant triterpene biosynthesis.</title>
        <authorList>
            <person name="De La Pena R."/>
            <person name="Hodgson H."/>
            <person name="Liu J.C."/>
            <person name="Stephenson M.J."/>
            <person name="Martin A.C."/>
            <person name="Owen C."/>
            <person name="Harkess A."/>
            <person name="Leebens-Mack J."/>
            <person name="Jimenez L.E."/>
            <person name="Osbourn A."/>
            <person name="Sattely E.S."/>
        </authorList>
    </citation>
    <scope>NUCLEOTIDE SEQUENCE [LARGE SCALE GENOMIC DNA]</scope>
    <source>
        <strain evidence="2">cv. JPN11</strain>
        <tissue evidence="1">Leaf</tissue>
    </source>
</reference>
<evidence type="ECO:0000313" key="1">
    <source>
        <dbReference type="EMBL" id="KAJ4726733.1"/>
    </source>
</evidence>